<accession>A0AA39XU15</accession>
<proteinExistence type="predicted"/>
<reference evidence="1" key="1">
    <citation type="submission" date="2023-06" db="EMBL/GenBank/DDBJ databases">
        <title>Multi-omics analyses reveal the molecular pathogenesis toolkit of Lasiodiplodia hormozganensis, a cross-kingdom pathogen.</title>
        <authorList>
            <person name="Felix C."/>
            <person name="Meneses R."/>
            <person name="Goncalves M.F.M."/>
            <person name="Tilleman L."/>
            <person name="Duarte A.S."/>
            <person name="Jorrin-Novo J.V."/>
            <person name="Van De Peer Y."/>
            <person name="Deforce D."/>
            <person name="Van Nieuwerburgh F."/>
            <person name="Esteves A.C."/>
            <person name="Alves A."/>
        </authorList>
    </citation>
    <scope>NUCLEOTIDE SEQUENCE</scope>
    <source>
        <strain evidence="1">CBS 339.90</strain>
    </source>
</reference>
<evidence type="ECO:0000313" key="1">
    <source>
        <dbReference type="EMBL" id="KAK0640217.1"/>
    </source>
</evidence>
<dbReference type="Proteomes" id="UP001175001">
    <property type="component" value="Unassembled WGS sequence"/>
</dbReference>
<organism evidence="1 2">
    <name type="scientific">Lasiodiplodia hormozganensis</name>
    <dbReference type="NCBI Taxonomy" id="869390"/>
    <lineage>
        <taxon>Eukaryota</taxon>
        <taxon>Fungi</taxon>
        <taxon>Dikarya</taxon>
        <taxon>Ascomycota</taxon>
        <taxon>Pezizomycotina</taxon>
        <taxon>Dothideomycetes</taxon>
        <taxon>Dothideomycetes incertae sedis</taxon>
        <taxon>Botryosphaeriales</taxon>
        <taxon>Botryosphaeriaceae</taxon>
        <taxon>Lasiodiplodia</taxon>
    </lineage>
</organism>
<evidence type="ECO:0000313" key="2">
    <source>
        <dbReference type="Proteomes" id="UP001175001"/>
    </source>
</evidence>
<sequence length="73" mass="8483">MAATFQVGQQVLLTYDTSGGECVQKLQVYDRRETNGNWSYQLSYTHAPQQLFFLGMNDGNNKYWFEEHKLQSA</sequence>
<protein>
    <submittedName>
        <fullName evidence="1">Uncharacterized protein</fullName>
    </submittedName>
</protein>
<dbReference type="AlphaFoldDB" id="A0AA39XU15"/>
<comment type="caution">
    <text evidence="1">The sequence shown here is derived from an EMBL/GenBank/DDBJ whole genome shotgun (WGS) entry which is preliminary data.</text>
</comment>
<gene>
    <name evidence="1" type="ORF">DIS24_g9574</name>
</gene>
<dbReference type="EMBL" id="JAUJDW010000086">
    <property type="protein sequence ID" value="KAK0640217.1"/>
    <property type="molecule type" value="Genomic_DNA"/>
</dbReference>
<name>A0AA39XU15_9PEZI</name>
<keyword evidence="2" id="KW-1185">Reference proteome</keyword>